<organism evidence="1 2">
    <name type="scientific">Pluteus cervinus</name>
    <dbReference type="NCBI Taxonomy" id="181527"/>
    <lineage>
        <taxon>Eukaryota</taxon>
        <taxon>Fungi</taxon>
        <taxon>Dikarya</taxon>
        <taxon>Basidiomycota</taxon>
        <taxon>Agaricomycotina</taxon>
        <taxon>Agaricomycetes</taxon>
        <taxon>Agaricomycetidae</taxon>
        <taxon>Agaricales</taxon>
        <taxon>Pluteineae</taxon>
        <taxon>Pluteaceae</taxon>
        <taxon>Pluteus</taxon>
    </lineage>
</organism>
<dbReference type="EMBL" id="ML208381">
    <property type="protein sequence ID" value="TFK67238.1"/>
    <property type="molecule type" value="Genomic_DNA"/>
</dbReference>
<evidence type="ECO:0000313" key="1">
    <source>
        <dbReference type="EMBL" id="TFK67238.1"/>
    </source>
</evidence>
<evidence type="ECO:0000313" key="2">
    <source>
        <dbReference type="Proteomes" id="UP000308600"/>
    </source>
</evidence>
<keyword evidence="2" id="KW-1185">Reference proteome</keyword>
<sequence>MYTSSDGDFFAWLAKKKHSRQPLESLIFEKPTSNLDTFVKEMDAAHLTDISYFPNSVREANDTVLYFSISCLPRYDAYSSEELRLYDYLQGRTMALCPPPVEIPPLKDSVMAESGIDRVSLFNFV</sequence>
<dbReference type="Proteomes" id="UP000308600">
    <property type="component" value="Unassembled WGS sequence"/>
</dbReference>
<accession>A0ACD3AMT8</accession>
<gene>
    <name evidence="1" type="ORF">BDN72DRAFT_961153</name>
</gene>
<protein>
    <submittedName>
        <fullName evidence="1">Uncharacterized protein</fullName>
    </submittedName>
</protein>
<reference evidence="1 2" key="1">
    <citation type="journal article" date="2019" name="Nat. Ecol. Evol.">
        <title>Megaphylogeny resolves global patterns of mushroom evolution.</title>
        <authorList>
            <person name="Varga T."/>
            <person name="Krizsan K."/>
            <person name="Foldi C."/>
            <person name="Dima B."/>
            <person name="Sanchez-Garcia M."/>
            <person name="Sanchez-Ramirez S."/>
            <person name="Szollosi G.J."/>
            <person name="Szarkandi J.G."/>
            <person name="Papp V."/>
            <person name="Albert L."/>
            <person name="Andreopoulos W."/>
            <person name="Angelini C."/>
            <person name="Antonin V."/>
            <person name="Barry K.W."/>
            <person name="Bougher N.L."/>
            <person name="Buchanan P."/>
            <person name="Buyck B."/>
            <person name="Bense V."/>
            <person name="Catcheside P."/>
            <person name="Chovatia M."/>
            <person name="Cooper J."/>
            <person name="Damon W."/>
            <person name="Desjardin D."/>
            <person name="Finy P."/>
            <person name="Geml J."/>
            <person name="Haridas S."/>
            <person name="Hughes K."/>
            <person name="Justo A."/>
            <person name="Karasinski D."/>
            <person name="Kautmanova I."/>
            <person name="Kiss B."/>
            <person name="Kocsube S."/>
            <person name="Kotiranta H."/>
            <person name="LaButti K.M."/>
            <person name="Lechner B.E."/>
            <person name="Liimatainen K."/>
            <person name="Lipzen A."/>
            <person name="Lukacs Z."/>
            <person name="Mihaltcheva S."/>
            <person name="Morgado L.N."/>
            <person name="Niskanen T."/>
            <person name="Noordeloos M.E."/>
            <person name="Ohm R.A."/>
            <person name="Ortiz-Santana B."/>
            <person name="Ovrebo C."/>
            <person name="Racz N."/>
            <person name="Riley R."/>
            <person name="Savchenko A."/>
            <person name="Shiryaev A."/>
            <person name="Soop K."/>
            <person name="Spirin V."/>
            <person name="Szebenyi C."/>
            <person name="Tomsovsky M."/>
            <person name="Tulloss R.E."/>
            <person name="Uehling J."/>
            <person name="Grigoriev I.V."/>
            <person name="Vagvolgyi C."/>
            <person name="Papp T."/>
            <person name="Martin F.M."/>
            <person name="Miettinen O."/>
            <person name="Hibbett D.S."/>
            <person name="Nagy L.G."/>
        </authorList>
    </citation>
    <scope>NUCLEOTIDE SEQUENCE [LARGE SCALE GENOMIC DNA]</scope>
    <source>
        <strain evidence="1 2">NL-1719</strain>
    </source>
</reference>
<proteinExistence type="predicted"/>
<name>A0ACD3AMT8_9AGAR</name>